<evidence type="ECO:0000313" key="10">
    <source>
        <dbReference type="EMBL" id="MDG2949580.1"/>
    </source>
</evidence>
<dbReference type="Gene3D" id="3.40.50.300">
    <property type="entry name" value="P-loop containing nucleotide triphosphate hydrolases"/>
    <property type="match status" value="1"/>
</dbReference>
<dbReference type="InterPro" id="IPR024765">
    <property type="entry name" value="TOBE-like"/>
</dbReference>
<evidence type="ECO:0000313" key="11">
    <source>
        <dbReference type="Proteomes" id="UP001214976"/>
    </source>
</evidence>
<dbReference type="Pfam" id="PF17850">
    <property type="entry name" value="CysA_C_terminal"/>
    <property type="match status" value="1"/>
</dbReference>
<dbReference type="InterPro" id="IPR003593">
    <property type="entry name" value="AAA+_ATPase"/>
</dbReference>
<dbReference type="FunFam" id="3.40.50.300:FF:000227">
    <property type="entry name" value="Sulfate/thiosulfate import ATP-binding protein CysA"/>
    <property type="match status" value="1"/>
</dbReference>
<keyword evidence="7" id="KW-0472">Membrane</keyword>
<dbReference type="GO" id="GO:0016887">
    <property type="term" value="F:ATP hydrolysis activity"/>
    <property type="evidence" value="ECO:0007669"/>
    <property type="project" value="InterPro"/>
</dbReference>
<dbReference type="Pfam" id="PF00005">
    <property type="entry name" value="ABC_tran"/>
    <property type="match status" value="1"/>
</dbReference>
<name>A0AAW6QBM8_9PAST</name>
<keyword evidence="5" id="KW-1278">Translocase</keyword>
<keyword evidence="6" id="KW-0764">Sulfate transport</keyword>
<keyword evidence="1" id="KW-0813">Transport</keyword>
<dbReference type="InterPro" id="IPR003439">
    <property type="entry name" value="ABC_transporter-like_ATP-bd"/>
</dbReference>
<dbReference type="GO" id="GO:0005524">
    <property type="term" value="F:ATP binding"/>
    <property type="evidence" value="ECO:0007669"/>
    <property type="project" value="UniProtKB-KW"/>
</dbReference>
<evidence type="ECO:0000313" key="12">
    <source>
        <dbReference type="Proteomes" id="UP001216057"/>
    </source>
</evidence>
<dbReference type="InterPro" id="IPR005666">
    <property type="entry name" value="Sulph_transpt1"/>
</dbReference>
<evidence type="ECO:0000256" key="4">
    <source>
        <dbReference type="ARBA" id="ARBA00022840"/>
    </source>
</evidence>
<dbReference type="SMART" id="SM00382">
    <property type="entry name" value="AAA"/>
    <property type="match status" value="1"/>
</dbReference>
<dbReference type="SUPFAM" id="SSF52540">
    <property type="entry name" value="P-loop containing nucleoside triphosphate hydrolases"/>
    <property type="match status" value="1"/>
</dbReference>
<keyword evidence="2" id="KW-1003">Cell membrane</keyword>
<keyword evidence="3" id="KW-0547">Nucleotide-binding</keyword>
<dbReference type="PROSITE" id="PS50893">
    <property type="entry name" value="ABC_TRANSPORTER_2"/>
    <property type="match status" value="1"/>
</dbReference>
<accession>A0AAW6QBM8</accession>
<dbReference type="InterPro" id="IPR027417">
    <property type="entry name" value="P-loop_NTPase"/>
</dbReference>
<protein>
    <submittedName>
        <fullName evidence="10">Sulfate ABC transporter ATP-binding protein</fullName>
    </submittedName>
</protein>
<dbReference type="InterPro" id="IPR008995">
    <property type="entry name" value="Mo/tungstate-bd_C_term_dom"/>
</dbReference>
<proteinExistence type="predicted"/>
<comment type="caution">
    <text evidence="10">The sequence shown here is derived from an EMBL/GenBank/DDBJ whole genome shotgun (WGS) entry which is preliminary data.</text>
</comment>
<evidence type="ECO:0000259" key="8">
    <source>
        <dbReference type="PROSITE" id="PS50893"/>
    </source>
</evidence>
<dbReference type="SUPFAM" id="SSF50331">
    <property type="entry name" value="MOP-like"/>
    <property type="match status" value="1"/>
</dbReference>
<organism evidence="10 11">
    <name type="scientific">Exercitatus varius</name>
    <dbReference type="NCBI Taxonomy" id="67857"/>
    <lineage>
        <taxon>Bacteria</taxon>
        <taxon>Pseudomonadati</taxon>
        <taxon>Pseudomonadota</taxon>
        <taxon>Gammaproteobacteria</taxon>
        <taxon>Pasteurellales</taxon>
        <taxon>Pasteurellaceae</taxon>
        <taxon>Exercitatus</taxon>
    </lineage>
</organism>
<dbReference type="PANTHER" id="PTHR42781">
    <property type="entry name" value="SPERMIDINE/PUTRESCINE IMPORT ATP-BINDING PROTEIN POTA"/>
    <property type="match status" value="1"/>
</dbReference>
<dbReference type="InterPro" id="IPR050093">
    <property type="entry name" value="ABC_SmlMolc_Importer"/>
</dbReference>
<dbReference type="EMBL" id="JARQTX010000006">
    <property type="protein sequence ID" value="MDG2945710.1"/>
    <property type="molecule type" value="Genomic_DNA"/>
</dbReference>
<reference evidence="10 12" key="1">
    <citation type="submission" date="2023-03" db="EMBL/GenBank/DDBJ databases">
        <title>Classification of Bisgaard taxon 6 and taxon 10 as Exercitatus varius gen. nov., spec. nov.</title>
        <authorList>
            <person name="Christensen H."/>
        </authorList>
    </citation>
    <scope>NUCLEOTIDE SEQUENCE</scope>
    <source>
        <strain evidence="9 12">23350_01</strain>
        <strain evidence="10">86116</strain>
    </source>
</reference>
<dbReference type="Pfam" id="PF12857">
    <property type="entry name" value="TOBE_3"/>
    <property type="match status" value="1"/>
</dbReference>
<dbReference type="CDD" id="cd03296">
    <property type="entry name" value="ABC_CysA_sulfate_importer"/>
    <property type="match status" value="1"/>
</dbReference>
<evidence type="ECO:0000256" key="1">
    <source>
        <dbReference type="ARBA" id="ARBA00022448"/>
    </source>
</evidence>
<gene>
    <name evidence="10" type="ORF">P7M15_03420</name>
    <name evidence="9" type="ORF">P7M32_04625</name>
</gene>
<sequence>MSIRIENLEKHFGSFHALKNINLQFRQNQLTSLLGPSGCGKTTLLRIIAGLEFADSGRILFEERDVTNLSAKDRGVGFVFQNYALFQNMTVFDNIAFGLRVKPRKTRPSEAKIHEKVTALLKLIELEWLAQAYPNQLSGGQRQRVALARSLAVQPKVLLLDEPFGALDAQVRKTLRRWLRDLHQELNVTSIFVTHDQDEALDVSDRIVVMNKGQIEQIDEPNQIYHAPQTPFVTQFVGDVNVFHGHIDEGKLVVGEFSHHINTHTNTTKPVNNQSATAYIRPYELTLSRSPENALATGKITHINAIGFIVRIEIESAQSEQPIEVILTKNAYNSANYQLNEQVYLVPDKLNLFQQMNI</sequence>
<dbReference type="NCBIfam" id="TIGR00968">
    <property type="entry name" value="3a0106s01"/>
    <property type="match status" value="1"/>
</dbReference>
<evidence type="ECO:0000313" key="9">
    <source>
        <dbReference type="EMBL" id="MDG2945710.1"/>
    </source>
</evidence>
<evidence type="ECO:0000256" key="3">
    <source>
        <dbReference type="ARBA" id="ARBA00022741"/>
    </source>
</evidence>
<feature type="domain" description="ABC transporter" evidence="8">
    <location>
        <begin position="3"/>
        <end position="237"/>
    </location>
</feature>
<dbReference type="Proteomes" id="UP001214976">
    <property type="component" value="Unassembled WGS sequence"/>
</dbReference>
<dbReference type="Proteomes" id="UP001216057">
    <property type="component" value="Unassembled WGS sequence"/>
</dbReference>
<dbReference type="PROSITE" id="PS00211">
    <property type="entry name" value="ABC_TRANSPORTER_1"/>
    <property type="match status" value="1"/>
</dbReference>
<dbReference type="InterPro" id="IPR017871">
    <property type="entry name" value="ABC_transporter-like_CS"/>
</dbReference>
<dbReference type="GO" id="GO:0043190">
    <property type="term" value="C:ATP-binding cassette (ABC) transporter complex"/>
    <property type="evidence" value="ECO:0007669"/>
    <property type="project" value="InterPro"/>
</dbReference>
<evidence type="ECO:0000256" key="5">
    <source>
        <dbReference type="ARBA" id="ARBA00022967"/>
    </source>
</evidence>
<dbReference type="GO" id="GO:0015419">
    <property type="term" value="F:ABC-type sulfate transporter activity"/>
    <property type="evidence" value="ECO:0007669"/>
    <property type="project" value="InterPro"/>
</dbReference>
<dbReference type="EMBL" id="JARQTW010000007">
    <property type="protein sequence ID" value="MDG2949580.1"/>
    <property type="molecule type" value="Genomic_DNA"/>
</dbReference>
<evidence type="ECO:0000256" key="7">
    <source>
        <dbReference type="ARBA" id="ARBA00023136"/>
    </source>
</evidence>
<dbReference type="PANTHER" id="PTHR42781:SF4">
    <property type="entry name" value="SPERMIDINE_PUTRESCINE IMPORT ATP-BINDING PROTEIN POTA"/>
    <property type="match status" value="1"/>
</dbReference>
<dbReference type="InterPro" id="IPR041193">
    <property type="entry name" value="CysA_C"/>
</dbReference>
<evidence type="ECO:0000256" key="6">
    <source>
        <dbReference type="ARBA" id="ARBA00023032"/>
    </source>
</evidence>
<keyword evidence="12" id="KW-1185">Reference proteome</keyword>
<evidence type="ECO:0000256" key="2">
    <source>
        <dbReference type="ARBA" id="ARBA00022475"/>
    </source>
</evidence>
<dbReference type="RefSeq" id="WP_317476792.1">
    <property type="nucleotide sequence ID" value="NZ_JARQTW010000007.1"/>
</dbReference>
<keyword evidence="4 10" id="KW-0067">ATP-binding</keyword>
<dbReference type="AlphaFoldDB" id="A0AAW6QBM8"/>